<evidence type="ECO:0000313" key="2">
    <source>
        <dbReference type="Proteomes" id="UP001500748"/>
    </source>
</evidence>
<evidence type="ECO:0008006" key="3">
    <source>
        <dbReference type="Google" id="ProtNLM"/>
    </source>
</evidence>
<dbReference type="RefSeq" id="WP_345141100.1">
    <property type="nucleotide sequence ID" value="NZ_BAABDU010000003.1"/>
</dbReference>
<reference evidence="2" key="1">
    <citation type="journal article" date="2019" name="Int. J. Syst. Evol. Microbiol.">
        <title>The Global Catalogue of Microorganisms (GCM) 10K type strain sequencing project: providing services to taxonomists for standard genome sequencing and annotation.</title>
        <authorList>
            <consortium name="The Broad Institute Genomics Platform"/>
            <consortium name="The Broad Institute Genome Sequencing Center for Infectious Disease"/>
            <person name="Wu L."/>
            <person name="Ma J."/>
        </authorList>
    </citation>
    <scope>NUCLEOTIDE SEQUENCE [LARGE SCALE GENOMIC DNA]</scope>
    <source>
        <strain evidence="2">JCM 17337</strain>
    </source>
</reference>
<organism evidence="1 2">
    <name type="scientific">Flavobacterium ginsengiterrae</name>
    <dbReference type="NCBI Taxonomy" id="871695"/>
    <lineage>
        <taxon>Bacteria</taxon>
        <taxon>Pseudomonadati</taxon>
        <taxon>Bacteroidota</taxon>
        <taxon>Flavobacteriia</taxon>
        <taxon>Flavobacteriales</taxon>
        <taxon>Flavobacteriaceae</taxon>
        <taxon>Flavobacterium</taxon>
    </lineage>
</organism>
<keyword evidence="2" id="KW-1185">Reference proteome</keyword>
<evidence type="ECO:0000313" key="1">
    <source>
        <dbReference type="EMBL" id="GAA3760784.1"/>
    </source>
</evidence>
<accession>A0ABP7GD32</accession>
<gene>
    <name evidence="1" type="ORF">GCM10022423_09860</name>
</gene>
<dbReference type="Proteomes" id="UP001500748">
    <property type="component" value="Unassembled WGS sequence"/>
</dbReference>
<protein>
    <recommendedName>
        <fullName evidence="3">DUF4263 domain-containing protein</fullName>
    </recommendedName>
</protein>
<sequence>MKFSIITSRNEKEIIVKSFDIIEYEILKSKKNDDFIILNNKPSNNDAIYLQGIITDKNLFTLEIRLEFENGFSQYGIENVSQADCLAIFKNYYEGHLPNLEQWEDITRYIKQHFYDTEIGINQETVHPSFNDYFKNDFYFSISDFYSPFGNDAGFDAMMEAENFLRKDDSNNFYLIQLIDQINIESYNYDEKKDNKNLHFIIHDHNAIVAIGFTNLKVNGYILEDVKEKTLSSLHFLNQVQKHENYQIMISDLSKVKAETYGS</sequence>
<dbReference type="EMBL" id="BAABDU010000003">
    <property type="protein sequence ID" value="GAA3760784.1"/>
    <property type="molecule type" value="Genomic_DNA"/>
</dbReference>
<proteinExistence type="predicted"/>
<name>A0ABP7GD32_9FLAO</name>
<comment type="caution">
    <text evidence="1">The sequence shown here is derived from an EMBL/GenBank/DDBJ whole genome shotgun (WGS) entry which is preliminary data.</text>
</comment>